<dbReference type="Proteomes" id="UP000305948">
    <property type="component" value="Unassembled WGS sequence"/>
</dbReference>
<protein>
    <submittedName>
        <fullName evidence="1">Uncharacterized protein</fullName>
    </submittedName>
</protein>
<keyword evidence="2" id="KW-1185">Reference proteome</keyword>
<name>A0A5C3N6C7_9AGAM</name>
<organism evidence="1 2">
    <name type="scientific">Heliocybe sulcata</name>
    <dbReference type="NCBI Taxonomy" id="5364"/>
    <lineage>
        <taxon>Eukaryota</taxon>
        <taxon>Fungi</taxon>
        <taxon>Dikarya</taxon>
        <taxon>Basidiomycota</taxon>
        <taxon>Agaricomycotina</taxon>
        <taxon>Agaricomycetes</taxon>
        <taxon>Gloeophyllales</taxon>
        <taxon>Gloeophyllaceae</taxon>
        <taxon>Heliocybe</taxon>
    </lineage>
</organism>
<proteinExistence type="predicted"/>
<sequence>MARWLGSCITCFKVSISLKIERLSLDTRGYHARFACQRWRVSVVRIFFYRFTAFVHDVSIMFNVPSPRHRLYRACRPSPRHPTRPDLETEYASAHSVSMVASTLATCMTHRNLVLRRSGW</sequence>
<reference evidence="1 2" key="1">
    <citation type="journal article" date="2019" name="Nat. Ecol. Evol.">
        <title>Megaphylogeny resolves global patterns of mushroom evolution.</title>
        <authorList>
            <person name="Varga T."/>
            <person name="Krizsan K."/>
            <person name="Foldi C."/>
            <person name="Dima B."/>
            <person name="Sanchez-Garcia M."/>
            <person name="Sanchez-Ramirez S."/>
            <person name="Szollosi G.J."/>
            <person name="Szarkandi J.G."/>
            <person name="Papp V."/>
            <person name="Albert L."/>
            <person name="Andreopoulos W."/>
            <person name="Angelini C."/>
            <person name="Antonin V."/>
            <person name="Barry K.W."/>
            <person name="Bougher N.L."/>
            <person name="Buchanan P."/>
            <person name="Buyck B."/>
            <person name="Bense V."/>
            <person name="Catcheside P."/>
            <person name="Chovatia M."/>
            <person name="Cooper J."/>
            <person name="Damon W."/>
            <person name="Desjardin D."/>
            <person name="Finy P."/>
            <person name="Geml J."/>
            <person name="Haridas S."/>
            <person name="Hughes K."/>
            <person name="Justo A."/>
            <person name="Karasinski D."/>
            <person name="Kautmanova I."/>
            <person name="Kiss B."/>
            <person name="Kocsube S."/>
            <person name="Kotiranta H."/>
            <person name="LaButti K.M."/>
            <person name="Lechner B.E."/>
            <person name="Liimatainen K."/>
            <person name="Lipzen A."/>
            <person name="Lukacs Z."/>
            <person name="Mihaltcheva S."/>
            <person name="Morgado L.N."/>
            <person name="Niskanen T."/>
            <person name="Noordeloos M.E."/>
            <person name="Ohm R.A."/>
            <person name="Ortiz-Santana B."/>
            <person name="Ovrebo C."/>
            <person name="Racz N."/>
            <person name="Riley R."/>
            <person name="Savchenko A."/>
            <person name="Shiryaev A."/>
            <person name="Soop K."/>
            <person name="Spirin V."/>
            <person name="Szebenyi C."/>
            <person name="Tomsovsky M."/>
            <person name="Tulloss R.E."/>
            <person name="Uehling J."/>
            <person name="Grigoriev I.V."/>
            <person name="Vagvolgyi C."/>
            <person name="Papp T."/>
            <person name="Martin F.M."/>
            <person name="Miettinen O."/>
            <person name="Hibbett D.S."/>
            <person name="Nagy L.G."/>
        </authorList>
    </citation>
    <scope>NUCLEOTIDE SEQUENCE [LARGE SCALE GENOMIC DNA]</scope>
    <source>
        <strain evidence="1 2">OMC1185</strain>
    </source>
</reference>
<dbReference type="AlphaFoldDB" id="A0A5C3N6C7"/>
<evidence type="ECO:0000313" key="1">
    <source>
        <dbReference type="EMBL" id="TFK53254.1"/>
    </source>
</evidence>
<gene>
    <name evidence="1" type="ORF">OE88DRAFT_1232466</name>
</gene>
<accession>A0A5C3N6C7</accession>
<dbReference type="EMBL" id="ML213507">
    <property type="protein sequence ID" value="TFK53254.1"/>
    <property type="molecule type" value="Genomic_DNA"/>
</dbReference>
<evidence type="ECO:0000313" key="2">
    <source>
        <dbReference type="Proteomes" id="UP000305948"/>
    </source>
</evidence>